<dbReference type="AlphaFoldDB" id="A0A518DIA8"/>
<dbReference type="Proteomes" id="UP000317429">
    <property type="component" value="Chromosome"/>
</dbReference>
<dbReference type="InterPro" id="IPR016181">
    <property type="entry name" value="Acyl_CoA_acyltransferase"/>
</dbReference>
<proteinExistence type="predicted"/>
<evidence type="ECO:0000313" key="5">
    <source>
        <dbReference type="Proteomes" id="UP000317429"/>
    </source>
</evidence>
<evidence type="ECO:0000313" key="4">
    <source>
        <dbReference type="EMBL" id="QDU91214.1"/>
    </source>
</evidence>
<feature type="domain" description="N-acetyltransferase" evidence="3">
    <location>
        <begin position="5"/>
        <end position="158"/>
    </location>
</feature>
<dbReference type="EC" id="2.3.1.183" evidence="4"/>
<dbReference type="KEGG" id="pnd:Pla175_46340"/>
<name>A0A518DIA8_9BACT</name>
<organism evidence="4 5">
    <name type="scientific">Pirellulimonas nuda</name>
    <dbReference type="NCBI Taxonomy" id="2528009"/>
    <lineage>
        <taxon>Bacteria</taxon>
        <taxon>Pseudomonadati</taxon>
        <taxon>Planctomycetota</taxon>
        <taxon>Planctomycetia</taxon>
        <taxon>Pirellulales</taxon>
        <taxon>Lacipirellulaceae</taxon>
        <taxon>Pirellulimonas</taxon>
    </lineage>
</organism>
<sequence>MATNLTIRDAAEADLPAIVEIYNHSIASRTANANRDPVSVESRREWFYAHSPERRPLWVAVEGERVIGWIGLADFLPRYAYHITAELSLYVAPDRQQQGLGAVLMERLIAACPGIGVENLISLIFAKNAGSIRLHEKMGFDRWGYMPQVTELDDIRRDVVIMGRCVRSPA</sequence>
<accession>A0A518DIA8</accession>
<keyword evidence="1 4" id="KW-0808">Transferase</keyword>
<dbReference type="CDD" id="cd04301">
    <property type="entry name" value="NAT_SF"/>
    <property type="match status" value="1"/>
</dbReference>
<dbReference type="RefSeq" id="WP_145291116.1">
    <property type="nucleotide sequence ID" value="NZ_CP036291.1"/>
</dbReference>
<dbReference type="SUPFAM" id="SSF55729">
    <property type="entry name" value="Acyl-CoA N-acyltransferases (Nat)"/>
    <property type="match status" value="1"/>
</dbReference>
<evidence type="ECO:0000259" key="3">
    <source>
        <dbReference type="PROSITE" id="PS51186"/>
    </source>
</evidence>
<dbReference type="PANTHER" id="PTHR43072:SF23">
    <property type="entry name" value="UPF0039 PROTEIN C11D3.02C"/>
    <property type="match status" value="1"/>
</dbReference>
<dbReference type="OrthoDB" id="9798006at2"/>
<dbReference type="EMBL" id="CP036291">
    <property type="protein sequence ID" value="QDU91214.1"/>
    <property type="molecule type" value="Genomic_DNA"/>
</dbReference>
<dbReference type="PANTHER" id="PTHR43072">
    <property type="entry name" value="N-ACETYLTRANSFERASE"/>
    <property type="match status" value="1"/>
</dbReference>
<reference evidence="4 5" key="1">
    <citation type="submission" date="2019-02" db="EMBL/GenBank/DDBJ databases">
        <title>Deep-cultivation of Planctomycetes and their phenomic and genomic characterization uncovers novel biology.</title>
        <authorList>
            <person name="Wiegand S."/>
            <person name="Jogler M."/>
            <person name="Boedeker C."/>
            <person name="Pinto D."/>
            <person name="Vollmers J."/>
            <person name="Rivas-Marin E."/>
            <person name="Kohn T."/>
            <person name="Peeters S.H."/>
            <person name="Heuer A."/>
            <person name="Rast P."/>
            <person name="Oberbeckmann S."/>
            <person name="Bunk B."/>
            <person name="Jeske O."/>
            <person name="Meyerdierks A."/>
            <person name="Storesund J.E."/>
            <person name="Kallscheuer N."/>
            <person name="Luecker S."/>
            <person name="Lage O.M."/>
            <person name="Pohl T."/>
            <person name="Merkel B.J."/>
            <person name="Hornburger P."/>
            <person name="Mueller R.-W."/>
            <person name="Bruemmer F."/>
            <person name="Labrenz M."/>
            <person name="Spormann A.M."/>
            <person name="Op den Camp H."/>
            <person name="Overmann J."/>
            <person name="Amann R."/>
            <person name="Jetten M.S.M."/>
            <person name="Mascher T."/>
            <person name="Medema M.H."/>
            <person name="Devos D.P."/>
            <person name="Kaster A.-K."/>
            <person name="Ovreas L."/>
            <person name="Rohde M."/>
            <person name="Galperin M.Y."/>
            <person name="Jogler C."/>
        </authorList>
    </citation>
    <scope>NUCLEOTIDE SEQUENCE [LARGE SCALE GENOMIC DNA]</scope>
    <source>
        <strain evidence="4 5">Pla175</strain>
    </source>
</reference>
<dbReference type="GO" id="GO:0102971">
    <property type="term" value="F:phosphinothricin N-acetyltransferase activity"/>
    <property type="evidence" value="ECO:0007669"/>
    <property type="project" value="UniProtKB-EC"/>
</dbReference>
<dbReference type="PROSITE" id="PS51186">
    <property type="entry name" value="GNAT"/>
    <property type="match status" value="1"/>
</dbReference>
<gene>
    <name evidence="4" type="primary">ywnH</name>
    <name evidence="4" type="ORF">Pla175_46340</name>
</gene>
<keyword evidence="5" id="KW-1185">Reference proteome</keyword>
<evidence type="ECO:0000256" key="1">
    <source>
        <dbReference type="ARBA" id="ARBA00022679"/>
    </source>
</evidence>
<evidence type="ECO:0000256" key="2">
    <source>
        <dbReference type="ARBA" id="ARBA00023315"/>
    </source>
</evidence>
<keyword evidence="2 4" id="KW-0012">Acyltransferase</keyword>
<dbReference type="Gene3D" id="3.40.630.30">
    <property type="match status" value="1"/>
</dbReference>
<dbReference type="Pfam" id="PF00583">
    <property type="entry name" value="Acetyltransf_1"/>
    <property type="match status" value="1"/>
</dbReference>
<dbReference type="InterPro" id="IPR000182">
    <property type="entry name" value="GNAT_dom"/>
</dbReference>
<protein>
    <submittedName>
        <fullName evidence="4">Phosphinothricin acetyltransferase YwnH</fullName>
        <ecNumber evidence="4">2.3.1.183</ecNumber>
    </submittedName>
</protein>